<comment type="caution">
    <text evidence="18">The sequence shown here is derived from an EMBL/GenBank/DDBJ whole genome shotgun (WGS) entry which is preliminary data.</text>
</comment>
<dbReference type="InterPro" id="IPR051735">
    <property type="entry name" value="CFEM_domain"/>
</dbReference>
<feature type="disulfide bond" evidence="15">
    <location>
        <begin position="41"/>
        <end position="48"/>
    </location>
</feature>
<feature type="chain" id="PRO_5034047621" description="CFEM domain-containing protein" evidence="16">
    <location>
        <begin position="18"/>
        <end position="263"/>
    </location>
</feature>
<dbReference type="PANTHER" id="PTHR37928">
    <property type="entry name" value="CFEM DOMAIN PROTEIN (AFU_ORTHOLOGUE AFUA_6G14090)"/>
    <property type="match status" value="1"/>
</dbReference>
<dbReference type="OrthoDB" id="1193027at2759"/>
<keyword evidence="14" id="KW-0449">Lipoprotein</keyword>
<feature type="signal peptide" evidence="16">
    <location>
        <begin position="1"/>
        <end position="17"/>
    </location>
</feature>
<reference evidence="18" key="1">
    <citation type="submission" date="2018-12" db="EMBL/GenBank/DDBJ databases">
        <authorList>
            <person name="Syme R.A."/>
            <person name="Farfan-Caceres L."/>
            <person name="Lichtenzveig J."/>
        </authorList>
    </citation>
    <scope>NUCLEOTIDE SEQUENCE</scope>
    <source>
        <strain evidence="18">Al4</strain>
    </source>
</reference>
<reference evidence="18" key="2">
    <citation type="submission" date="2020-09" db="EMBL/GenBank/DDBJ databases">
        <title>Reference genome assembly for Australian Ascochyta lentis isolate Al4.</title>
        <authorList>
            <person name="Lee R.C."/>
            <person name="Farfan-Caceres L.M."/>
            <person name="Debler J.W."/>
            <person name="Williams A.H."/>
            <person name="Henares B.M."/>
        </authorList>
    </citation>
    <scope>NUCLEOTIDE SEQUENCE</scope>
    <source>
        <strain evidence="18">Al4</strain>
    </source>
</reference>
<keyword evidence="9 16" id="KW-0732">Signal</keyword>
<evidence type="ECO:0000256" key="3">
    <source>
        <dbReference type="ARBA" id="ARBA00010031"/>
    </source>
</evidence>
<dbReference type="SMART" id="SM00747">
    <property type="entry name" value="CFEM"/>
    <property type="match status" value="1"/>
</dbReference>
<evidence type="ECO:0000256" key="10">
    <source>
        <dbReference type="ARBA" id="ARBA00023004"/>
    </source>
</evidence>
<evidence type="ECO:0000313" key="18">
    <source>
        <dbReference type="EMBL" id="KAF9698666.1"/>
    </source>
</evidence>
<name>A0A8H7JAD6_9PLEO</name>
<evidence type="ECO:0000256" key="7">
    <source>
        <dbReference type="ARBA" id="ARBA00022622"/>
    </source>
</evidence>
<dbReference type="Proteomes" id="UP000651452">
    <property type="component" value="Unassembled WGS sequence"/>
</dbReference>
<keyword evidence="7" id="KW-0336">GPI-anchor</keyword>
<dbReference type="PROSITE" id="PS51257">
    <property type="entry name" value="PROKAR_LIPOPROTEIN"/>
    <property type="match status" value="1"/>
</dbReference>
<evidence type="ECO:0000256" key="11">
    <source>
        <dbReference type="ARBA" id="ARBA00023136"/>
    </source>
</evidence>
<dbReference type="PANTHER" id="PTHR37928:SF1">
    <property type="entry name" value="CFEM DOMAIN PROTEIN (AFU_ORTHOLOGUE AFUA_6G14090)"/>
    <property type="match status" value="1"/>
</dbReference>
<gene>
    <name evidence="18" type="ORF">EKO04_003444</name>
</gene>
<accession>A0A8H7JAD6</accession>
<protein>
    <recommendedName>
        <fullName evidence="17">CFEM domain-containing protein</fullName>
    </recommendedName>
</protein>
<feature type="disulfide bond" evidence="15">
    <location>
        <begin position="50"/>
        <end position="83"/>
    </location>
</feature>
<keyword evidence="10 15" id="KW-0408">Iron</keyword>
<comment type="caution">
    <text evidence="15">Lacks conserved residue(s) required for the propagation of feature annotation.</text>
</comment>
<evidence type="ECO:0000256" key="2">
    <source>
        <dbReference type="ARBA" id="ARBA00004613"/>
    </source>
</evidence>
<evidence type="ECO:0000256" key="16">
    <source>
        <dbReference type="SAM" id="SignalP"/>
    </source>
</evidence>
<keyword evidence="12 15" id="KW-1015">Disulfide bond</keyword>
<evidence type="ECO:0000256" key="1">
    <source>
        <dbReference type="ARBA" id="ARBA00004609"/>
    </source>
</evidence>
<feature type="domain" description="CFEM" evidence="17">
    <location>
        <begin position="1"/>
        <end position="111"/>
    </location>
</feature>
<evidence type="ECO:0000256" key="5">
    <source>
        <dbReference type="ARBA" id="ARBA00022525"/>
    </source>
</evidence>
<dbReference type="Pfam" id="PF05730">
    <property type="entry name" value="CFEM"/>
    <property type="match status" value="1"/>
</dbReference>
<proteinExistence type="inferred from homology"/>
<keyword evidence="11" id="KW-0472">Membrane</keyword>
<organism evidence="18 19">
    <name type="scientific">Ascochyta lentis</name>
    <dbReference type="NCBI Taxonomy" id="205686"/>
    <lineage>
        <taxon>Eukaryota</taxon>
        <taxon>Fungi</taxon>
        <taxon>Dikarya</taxon>
        <taxon>Ascomycota</taxon>
        <taxon>Pezizomycotina</taxon>
        <taxon>Dothideomycetes</taxon>
        <taxon>Pleosporomycetidae</taxon>
        <taxon>Pleosporales</taxon>
        <taxon>Pleosporineae</taxon>
        <taxon>Didymellaceae</taxon>
        <taxon>Ascochyta</taxon>
    </lineage>
</organism>
<dbReference type="EMBL" id="RZGK01000006">
    <property type="protein sequence ID" value="KAF9698666.1"/>
    <property type="molecule type" value="Genomic_DNA"/>
</dbReference>
<keyword evidence="8 15" id="KW-0479">Metal-binding</keyword>
<dbReference type="GO" id="GO:0098552">
    <property type="term" value="C:side of membrane"/>
    <property type="evidence" value="ECO:0007669"/>
    <property type="project" value="UniProtKB-KW"/>
</dbReference>
<comment type="similarity">
    <text evidence="3">Belongs to the RBT5 family.</text>
</comment>
<evidence type="ECO:0000256" key="12">
    <source>
        <dbReference type="ARBA" id="ARBA00023157"/>
    </source>
</evidence>
<dbReference type="GO" id="GO:0005886">
    <property type="term" value="C:plasma membrane"/>
    <property type="evidence" value="ECO:0007669"/>
    <property type="project" value="UniProtKB-SubCell"/>
</dbReference>
<evidence type="ECO:0000256" key="14">
    <source>
        <dbReference type="ARBA" id="ARBA00023288"/>
    </source>
</evidence>
<dbReference type="GO" id="GO:0046872">
    <property type="term" value="F:metal ion binding"/>
    <property type="evidence" value="ECO:0007669"/>
    <property type="project" value="UniProtKB-UniRule"/>
</dbReference>
<keyword evidence="4" id="KW-1003">Cell membrane</keyword>
<comment type="subcellular location">
    <subcellularLocation>
        <location evidence="1">Cell membrane</location>
        <topology evidence="1">Lipid-anchor</topology>
        <topology evidence="1">GPI-anchor</topology>
    </subcellularLocation>
    <subcellularLocation>
        <location evidence="2">Secreted</location>
    </subcellularLocation>
</comment>
<dbReference type="GO" id="GO:0005576">
    <property type="term" value="C:extracellular region"/>
    <property type="evidence" value="ECO:0007669"/>
    <property type="project" value="UniProtKB-SubCell"/>
</dbReference>
<evidence type="ECO:0000259" key="17">
    <source>
        <dbReference type="PROSITE" id="PS52012"/>
    </source>
</evidence>
<evidence type="ECO:0000256" key="15">
    <source>
        <dbReference type="PROSITE-ProRule" id="PRU01356"/>
    </source>
</evidence>
<evidence type="ECO:0000256" key="9">
    <source>
        <dbReference type="ARBA" id="ARBA00022729"/>
    </source>
</evidence>
<keyword evidence="6 15" id="KW-0349">Heme</keyword>
<evidence type="ECO:0000256" key="4">
    <source>
        <dbReference type="ARBA" id="ARBA00022475"/>
    </source>
</evidence>
<dbReference type="InterPro" id="IPR008427">
    <property type="entry name" value="Extracellular_membr_CFEM_dom"/>
</dbReference>
<dbReference type="AlphaFoldDB" id="A0A8H7JAD6"/>
<keyword evidence="19" id="KW-1185">Reference proteome</keyword>
<keyword evidence="5" id="KW-0964">Secreted</keyword>
<feature type="binding site" description="axial binding residue" evidence="15">
    <location>
        <position position="45"/>
    </location>
    <ligand>
        <name>heme</name>
        <dbReference type="ChEBI" id="CHEBI:30413"/>
    </ligand>
    <ligandPart>
        <name>Fe</name>
        <dbReference type="ChEBI" id="CHEBI:18248"/>
    </ligandPart>
</feature>
<evidence type="ECO:0000256" key="13">
    <source>
        <dbReference type="ARBA" id="ARBA00023180"/>
    </source>
</evidence>
<evidence type="ECO:0000256" key="6">
    <source>
        <dbReference type="ARBA" id="ARBA00022617"/>
    </source>
</evidence>
<evidence type="ECO:0000256" key="8">
    <source>
        <dbReference type="ARBA" id="ARBA00022723"/>
    </source>
</evidence>
<sequence>MKQSFALLAVVAGAATAQSLGSCAQMCVNNMNIIANTQFSCPAGDTSCFCTQSNWAYGVRDCSRQACSGEESAQAISYAAGICQDVASSATGSATVPAALPILTSALASASGASGSASGEASATGSSQSAITTVPLLATVTNSDGSVQTSTSGFSTVYSSGALTESAASAASSVASSLASELSSGLSSIAESASSALASASESMGSAAASATSAAGSALSSATSAAGSAASSAASSVPSQGAAPQITGVPVVAGLAAAAWFLI</sequence>
<evidence type="ECO:0000313" key="19">
    <source>
        <dbReference type="Proteomes" id="UP000651452"/>
    </source>
</evidence>
<keyword evidence="13" id="KW-0325">Glycoprotein</keyword>
<dbReference type="PROSITE" id="PS52012">
    <property type="entry name" value="CFEM"/>
    <property type="match status" value="1"/>
</dbReference>